<evidence type="ECO:0000259" key="5">
    <source>
        <dbReference type="Pfam" id="PF12584"/>
    </source>
</evidence>
<dbReference type="GO" id="GO:0006891">
    <property type="term" value="P:intra-Golgi vesicle-mediated transport"/>
    <property type="evidence" value="ECO:0007669"/>
    <property type="project" value="TreeGrafter"/>
</dbReference>
<dbReference type="Pfam" id="PF23274">
    <property type="entry name" value="DUF7077"/>
    <property type="match status" value="1"/>
</dbReference>
<dbReference type="Pfam" id="PF23036">
    <property type="entry name" value="TRAPPC10_1st"/>
    <property type="match status" value="2"/>
</dbReference>
<evidence type="ECO:0000256" key="2">
    <source>
        <dbReference type="ARBA" id="ARBA00022448"/>
    </source>
</evidence>
<dbReference type="Pfam" id="PF12584">
    <property type="entry name" value="TRAPPC10"/>
    <property type="match status" value="1"/>
</dbReference>
<dbReference type="Pfam" id="PF24965">
    <property type="entry name" value="TRS130_4HB"/>
    <property type="match status" value="1"/>
</dbReference>
<comment type="caution">
    <text evidence="9">The sequence shown here is derived from an EMBL/GenBank/DDBJ whole genome shotgun (WGS) entry which is preliminary data.</text>
</comment>
<feature type="region of interest" description="Disordered" evidence="4">
    <location>
        <begin position="1345"/>
        <end position="1365"/>
    </location>
</feature>
<dbReference type="InterPro" id="IPR055505">
    <property type="entry name" value="DUF7077"/>
</dbReference>
<feature type="domain" description="TRAPPC10/Trs130 N-terminal" evidence="6">
    <location>
        <begin position="9"/>
        <end position="291"/>
    </location>
</feature>
<evidence type="ECO:0000256" key="3">
    <source>
        <dbReference type="ARBA" id="ARBA00023034"/>
    </source>
</evidence>
<dbReference type="Proteomes" id="UP001149079">
    <property type="component" value="Unassembled WGS sequence"/>
</dbReference>
<evidence type="ECO:0008006" key="11">
    <source>
        <dbReference type="Google" id="ProtNLM"/>
    </source>
</evidence>
<evidence type="ECO:0000313" key="9">
    <source>
        <dbReference type="EMBL" id="KAJ5135657.1"/>
    </source>
</evidence>
<feature type="domain" description="Trs130 NTS" evidence="8">
    <location>
        <begin position="603"/>
        <end position="703"/>
    </location>
</feature>
<proteinExistence type="predicted"/>
<feature type="domain" description="TRAPPC10/Trs130 C-terminal" evidence="5">
    <location>
        <begin position="1224"/>
        <end position="1382"/>
    </location>
</feature>
<reference evidence="9" key="2">
    <citation type="journal article" date="2023" name="IMA Fungus">
        <title>Comparative genomic study of the Penicillium genus elucidates a diverse pangenome and 15 lateral gene transfer events.</title>
        <authorList>
            <person name="Petersen C."/>
            <person name="Sorensen T."/>
            <person name="Nielsen M.R."/>
            <person name="Sondergaard T.E."/>
            <person name="Sorensen J.L."/>
            <person name="Fitzpatrick D.A."/>
            <person name="Frisvad J.C."/>
            <person name="Nielsen K.L."/>
        </authorList>
    </citation>
    <scope>NUCLEOTIDE SEQUENCE</scope>
    <source>
        <strain evidence="9">IBT 22155</strain>
    </source>
</reference>
<feature type="region of interest" description="Disordered" evidence="4">
    <location>
        <begin position="58"/>
        <end position="84"/>
    </location>
</feature>
<dbReference type="PANTHER" id="PTHR13251">
    <property type="entry name" value="EPILEPSY HOLOPROSENCEPHALY CANDIDATE 1/TMEM1"/>
    <property type="match status" value="1"/>
</dbReference>
<dbReference type="EMBL" id="JAPQKL010000004">
    <property type="protein sequence ID" value="KAJ5135657.1"/>
    <property type="molecule type" value="Genomic_DNA"/>
</dbReference>
<dbReference type="GO" id="GO:0034498">
    <property type="term" value="P:early endosome to Golgi transport"/>
    <property type="evidence" value="ECO:0007669"/>
    <property type="project" value="TreeGrafter"/>
</dbReference>
<gene>
    <name evidence="9" type="ORF">N7515_004935</name>
</gene>
<dbReference type="RefSeq" id="XP_056522629.1">
    <property type="nucleotide sequence ID" value="XM_056665679.1"/>
</dbReference>
<evidence type="ECO:0000259" key="6">
    <source>
        <dbReference type="Pfam" id="PF23036"/>
    </source>
</evidence>
<organism evidence="9 10">
    <name type="scientific">Penicillium bovifimosum</name>
    <dbReference type="NCBI Taxonomy" id="126998"/>
    <lineage>
        <taxon>Eukaryota</taxon>
        <taxon>Fungi</taxon>
        <taxon>Dikarya</taxon>
        <taxon>Ascomycota</taxon>
        <taxon>Pezizomycotina</taxon>
        <taxon>Eurotiomycetes</taxon>
        <taxon>Eurotiomycetidae</taxon>
        <taxon>Eurotiales</taxon>
        <taxon>Aspergillaceae</taxon>
        <taxon>Penicillium</taxon>
    </lineage>
</organism>
<sequence length="1418" mass="157139">MDPSQAASSNVTVEYTDPSGLFPLIQPVIESKLPLKNLHWKSPTRPVRSIESLRIGFTPAQESEERKSSSENAQGAVPHRRHQIPGLRQTPYLKVYLLRCDDNETYKATARRNLREWIKANASTQSSQSATASQEKHDAFEWLILHVVPDGDAADKAATPTSKWGRSSTTVLEKAKADFNGSSKTAVDRVAQLRLPKPGIKSPELAAQLEDLIDKMKNGILASFDLRVAQYEEDIKEKDSQRSLPGWNFCTFFILKEGLARGFENVGLFEDALAGYDELAVGLDAAVRDQLDGSGDQHSGALSIASKNWVEMAKKALASEASHDNDGDDDDAALFTELSPEAFPFNSNKMSYREMILASDISIFDFRTYIFSRQLTLLLRAARAPSLAGSEPAEICARATEFIGLAARTLSYDLECGLAELVHDDKTDVISNLVSSWVFSAAFQIISQTSTPTLVLPESSLHAVAQSSETAAVTMADSRADVPRRTSSLIGGSRAPRPMTQDISDTVGLLQRRSTIDHPKPAPFPTQKTGSEQLSSGRGELLLLARRSLEEIARRRGWAENWNDLGLLFDDRYRSGASGLAEVSLSGDDTEESQIDSEKRQASLVGIELSGLKAALKSKDAFLFLYEDLTDRLIRHNMAANRVNSVEQALAEIAILRYRRKDYEAAASYFHRMAPFYGAKYWNVLEGSILELHARCLKELKRNEDYVWMMIRLLSKFATYAQAQLSVRQKAVTGSIPSTEQELLEGHVRDLFEASGALQKDIPASLTDFFADLRVDPAIRLFDSRDGFQIQLSLRFLLGRQIEIDNLKLRLVSAHGSQNSEHWIESSAKFVVKSSSTQILIDSSTTLHGKYLVDRLEMRAGNLVFNYNGGQDSTLPVGFRETKDSDETYDQPYIYCYPPAEGLQVKIVSPHLIDLQAMRTLELELDSGRNDIKCGTIRVRPATAGLRLRLTETEVVDGKLEIDASHESGIIEFGPLAPRSFVRLRVPYTVEEAFSTLSARAELGYETEQGQFASSASFNVISTLPISVNVQDIFKDELLFSRFTISPAMLIPLRITSCSLPSSDMYSVQSSITGPVALDVFPKQPASLLYKIRPNENNVAASTPRSLKLSVDFTCVDDECLDAVERHFATAVNSSPFRQYASLLTSHIVSSFRAQLSTNDMEAIGLIREVNMLPYRAVRWDDLLGALKAPAEDMRQWLKEWHKTNSTIHLPAQPTIPSRRIIIPVDVPEIQIVHTAELQIQPKPTTDPGPSTHAAVGQMIIAELYLQHTRRWCSPATRENADQPFECSYEIHANPDLWQIGGRRRGNFLARDGESNRFTVLLLPQRPGHLLLPGIEIRTFFPSGPQLPTPPVTDPAAPAAPSRRSVPCEVDYRNHGESVLVLPDLKKTTVSLSAAGGSHAPGGGSWLVDSERRAEEVR</sequence>
<accession>A0A9W9H144</accession>
<feature type="region of interest" description="Disordered" evidence="4">
    <location>
        <begin position="1393"/>
        <end position="1418"/>
    </location>
</feature>
<dbReference type="GeneID" id="81404849"/>
<evidence type="ECO:0000313" key="10">
    <source>
        <dbReference type="Proteomes" id="UP001149079"/>
    </source>
</evidence>
<evidence type="ECO:0000256" key="1">
    <source>
        <dbReference type="ARBA" id="ARBA00004555"/>
    </source>
</evidence>
<feature type="compositionally biased region" description="Basic and acidic residues" evidence="4">
    <location>
        <begin position="1409"/>
        <end position="1418"/>
    </location>
</feature>
<name>A0A9W9H144_9EURO</name>
<dbReference type="InterPro" id="IPR045126">
    <property type="entry name" value="TRAPPC10/Trs130"/>
</dbReference>
<comment type="subcellular location">
    <subcellularLocation>
        <location evidence="1">Golgi apparatus</location>
    </subcellularLocation>
</comment>
<dbReference type="InterPro" id="IPR056913">
    <property type="entry name" value="TRAPPC10/Trs130_N"/>
</dbReference>
<dbReference type="GO" id="GO:0005829">
    <property type="term" value="C:cytosol"/>
    <property type="evidence" value="ECO:0007669"/>
    <property type="project" value="GOC"/>
</dbReference>
<feature type="domain" description="TRAPPC10/Trs130 N-terminal" evidence="6">
    <location>
        <begin position="347"/>
        <end position="385"/>
    </location>
</feature>
<evidence type="ECO:0000256" key="4">
    <source>
        <dbReference type="SAM" id="MobiDB-lite"/>
    </source>
</evidence>
<feature type="domain" description="DUF7077" evidence="7">
    <location>
        <begin position="901"/>
        <end position="1019"/>
    </location>
</feature>
<dbReference type="GO" id="GO:1990071">
    <property type="term" value="C:TRAPPII protein complex"/>
    <property type="evidence" value="ECO:0007669"/>
    <property type="project" value="InterPro"/>
</dbReference>
<dbReference type="PANTHER" id="PTHR13251:SF3">
    <property type="entry name" value="TRAFFICKING PROTEIN PARTICLE COMPLEX SUBUNIT 10"/>
    <property type="match status" value="1"/>
</dbReference>
<protein>
    <recommendedName>
        <fullName evidence="11">TMEM1 family protein</fullName>
    </recommendedName>
</protein>
<feature type="region of interest" description="Disordered" evidence="4">
    <location>
        <begin position="515"/>
        <end position="535"/>
    </location>
</feature>
<keyword evidence="3" id="KW-0333">Golgi apparatus</keyword>
<keyword evidence="2" id="KW-0813">Transport</keyword>
<dbReference type="InterPro" id="IPR056916">
    <property type="entry name" value="NTS_TR130"/>
</dbReference>
<dbReference type="OrthoDB" id="10256906at2759"/>
<evidence type="ECO:0000259" key="8">
    <source>
        <dbReference type="Pfam" id="PF24967"/>
    </source>
</evidence>
<dbReference type="InterPro" id="IPR022233">
    <property type="entry name" value="TRAPPC10/Trs130_C"/>
</dbReference>
<reference evidence="9" key="1">
    <citation type="submission" date="2022-11" db="EMBL/GenBank/DDBJ databases">
        <authorList>
            <person name="Petersen C."/>
        </authorList>
    </citation>
    <scope>NUCLEOTIDE SEQUENCE</scope>
    <source>
        <strain evidence="9">IBT 22155</strain>
    </source>
</reference>
<keyword evidence="10" id="KW-1185">Reference proteome</keyword>
<dbReference type="Pfam" id="PF24967">
    <property type="entry name" value="NTS_TR130"/>
    <property type="match status" value="1"/>
</dbReference>
<evidence type="ECO:0000259" key="7">
    <source>
        <dbReference type="Pfam" id="PF23274"/>
    </source>
</evidence>